<evidence type="ECO:0000259" key="3">
    <source>
        <dbReference type="Pfam" id="PF12146"/>
    </source>
</evidence>
<dbReference type="Proteomes" id="UP001164718">
    <property type="component" value="Chromosome"/>
</dbReference>
<accession>A0A9E8LTC4</accession>
<feature type="active site" description="Charge relay system" evidence="1">
    <location>
        <position position="177"/>
    </location>
</feature>
<dbReference type="KEGG" id="faf:OE104_11850"/>
<keyword evidence="4" id="KW-0378">Hydrolase</keyword>
<dbReference type="SUPFAM" id="SSF53474">
    <property type="entry name" value="alpha/beta-Hydrolases"/>
    <property type="match status" value="1"/>
</dbReference>
<proteinExistence type="predicted"/>
<dbReference type="Pfam" id="PF12146">
    <property type="entry name" value="Hydrolase_4"/>
    <property type="match status" value="1"/>
</dbReference>
<dbReference type="PANTHER" id="PTHR42886:SF29">
    <property type="entry name" value="PUMMELIG, ISOFORM A"/>
    <property type="match status" value="1"/>
</dbReference>
<evidence type="ECO:0000313" key="4">
    <source>
        <dbReference type="EMBL" id="WAA09253.1"/>
    </source>
</evidence>
<feature type="domain" description="Serine aminopeptidase S33" evidence="3">
    <location>
        <begin position="4"/>
        <end position="209"/>
    </location>
</feature>
<dbReference type="PIRSF" id="PIRSF017388">
    <property type="entry name" value="Esterase_lipase"/>
    <property type="match status" value="1"/>
</dbReference>
<sequence>MIGVLCIHGFTGSPKEIDPLVQYIKKHTDWFVQAPTLPGHGELLNLRGVGYEHWLRFAETQLEDLFDRCEKIYVCGYSMGGIISSYLTARYPIDRLVLLSPSAFYINSRRFYKQLFTIIVNGWRPSSKERQLLFNYKQKLTTTPLTAYIQFRKLVKNLRPTVKDVQVPTLIVHGKKDSIVPERSAHYMFNQICSKKKKLLLIEEANHLICYGNHNHQLFHEIVQFLQG</sequence>
<name>A0A9E8LTC4_9BACI</name>
<keyword evidence="5" id="KW-1185">Reference proteome</keyword>
<dbReference type="EMBL" id="CP106878">
    <property type="protein sequence ID" value="WAA09253.1"/>
    <property type="molecule type" value="Genomic_DNA"/>
</dbReference>
<dbReference type="InterPro" id="IPR022742">
    <property type="entry name" value="Hydrolase_4"/>
</dbReference>
<evidence type="ECO:0000256" key="2">
    <source>
        <dbReference type="PIRSR" id="PIRSR017388-2"/>
    </source>
</evidence>
<organism evidence="4 5">
    <name type="scientific">Fervidibacillus albus</name>
    <dbReference type="NCBI Taxonomy" id="2980026"/>
    <lineage>
        <taxon>Bacteria</taxon>
        <taxon>Bacillati</taxon>
        <taxon>Bacillota</taxon>
        <taxon>Bacilli</taxon>
        <taxon>Bacillales</taxon>
        <taxon>Bacillaceae</taxon>
        <taxon>Fervidibacillus</taxon>
    </lineage>
</organism>
<protein>
    <submittedName>
        <fullName evidence="4">Alpha/beta fold hydrolase</fullName>
    </submittedName>
</protein>
<reference evidence="4" key="1">
    <citation type="submission" date="2022-09" db="EMBL/GenBank/DDBJ databases">
        <title>Complete Genomes of Fervidibacillus albus and Fervidibacillus halotolerans isolated from tidal flat sediments.</title>
        <authorList>
            <person name="Kwon K.K."/>
            <person name="Yang S.-H."/>
            <person name="Park M.J."/>
            <person name="Oh H.-M."/>
        </authorList>
    </citation>
    <scope>NUCLEOTIDE SEQUENCE</scope>
    <source>
        <strain evidence="4">MEBiC13591</strain>
    </source>
</reference>
<dbReference type="Gene3D" id="3.40.50.1820">
    <property type="entry name" value="alpha/beta hydrolase"/>
    <property type="match status" value="1"/>
</dbReference>
<evidence type="ECO:0000256" key="1">
    <source>
        <dbReference type="PIRSR" id="PIRSR017388-1"/>
    </source>
</evidence>
<feature type="active site" description="Nucleophile" evidence="1">
    <location>
        <position position="78"/>
    </location>
</feature>
<dbReference type="AlphaFoldDB" id="A0A9E8LTC4"/>
<feature type="binding site" evidence="2">
    <location>
        <position position="10"/>
    </location>
    <ligand>
        <name>substrate</name>
    </ligand>
</feature>
<dbReference type="InterPro" id="IPR029058">
    <property type="entry name" value="AB_hydrolase_fold"/>
</dbReference>
<gene>
    <name evidence="4" type="ORF">OE104_11850</name>
</gene>
<evidence type="ECO:0000313" key="5">
    <source>
        <dbReference type="Proteomes" id="UP001164718"/>
    </source>
</evidence>
<dbReference type="InterPro" id="IPR012354">
    <property type="entry name" value="Esterase_lipase"/>
</dbReference>
<dbReference type="PANTHER" id="PTHR42886">
    <property type="entry name" value="RE40534P-RELATED"/>
    <property type="match status" value="1"/>
</dbReference>
<feature type="active site" description="Charge relay system" evidence="1">
    <location>
        <position position="207"/>
    </location>
</feature>
<dbReference type="GO" id="GO:0052689">
    <property type="term" value="F:carboxylic ester hydrolase activity"/>
    <property type="evidence" value="ECO:0007669"/>
    <property type="project" value="InterPro"/>
</dbReference>
<feature type="binding site" evidence="2">
    <location>
        <position position="79"/>
    </location>
    <ligand>
        <name>substrate</name>
    </ligand>
</feature>
<dbReference type="RefSeq" id="WP_275417035.1">
    <property type="nucleotide sequence ID" value="NZ_CP106878.1"/>
</dbReference>